<dbReference type="EMBL" id="JAQQWK010000013">
    <property type="protein sequence ID" value="KAK8017699.1"/>
    <property type="molecule type" value="Genomic_DNA"/>
</dbReference>
<feature type="region of interest" description="Disordered" evidence="1">
    <location>
        <begin position="69"/>
        <end position="114"/>
    </location>
</feature>
<gene>
    <name evidence="2" type="ORF">PG993_014025</name>
</gene>
<sequence length="114" mass="11848">MRKPVLGPVELDRAQRPGRGREKVAVVFAGRDLHHVAVIEDEPLESLEAGERPDGLAVLAPDLAVAVRGDEGEVEEGPAVPVADQEVDDLGDPDPVAPGEQGGEGPECTAAGEE</sequence>
<evidence type="ECO:0000313" key="3">
    <source>
        <dbReference type="Proteomes" id="UP001444661"/>
    </source>
</evidence>
<comment type="caution">
    <text evidence="2">The sequence shown here is derived from an EMBL/GenBank/DDBJ whole genome shotgun (WGS) entry which is preliminary data.</text>
</comment>
<evidence type="ECO:0000313" key="2">
    <source>
        <dbReference type="EMBL" id="KAK8017699.1"/>
    </source>
</evidence>
<name>A0ABR1RRU9_9PEZI</name>
<keyword evidence="3" id="KW-1185">Reference proteome</keyword>
<proteinExistence type="predicted"/>
<evidence type="ECO:0000256" key="1">
    <source>
        <dbReference type="SAM" id="MobiDB-lite"/>
    </source>
</evidence>
<feature type="compositionally biased region" description="Basic and acidic residues" evidence="1">
    <location>
        <begin position="10"/>
        <end position="20"/>
    </location>
</feature>
<dbReference type="Proteomes" id="UP001444661">
    <property type="component" value="Unassembled WGS sequence"/>
</dbReference>
<protein>
    <submittedName>
        <fullName evidence="2">Uncharacterized protein</fullName>
    </submittedName>
</protein>
<reference evidence="2 3" key="1">
    <citation type="submission" date="2023-01" db="EMBL/GenBank/DDBJ databases">
        <title>Analysis of 21 Apiospora genomes using comparative genomics revels a genus with tremendous synthesis potential of carbohydrate active enzymes and secondary metabolites.</title>
        <authorList>
            <person name="Sorensen T."/>
        </authorList>
    </citation>
    <scope>NUCLEOTIDE SEQUENCE [LARGE SCALE GENOMIC DNA]</scope>
    <source>
        <strain evidence="2 3">CBS 33761</strain>
    </source>
</reference>
<feature type="region of interest" description="Disordered" evidence="1">
    <location>
        <begin position="1"/>
        <end position="20"/>
    </location>
</feature>
<accession>A0ABR1RRU9</accession>
<organism evidence="2 3">
    <name type="scientific">Apiospora rasikravindrae</name>
    <dbReference type="NCBI Taxonomy" id="990691"/>
    <lineage>
        <taxon>Eukaryota</taxon>
        <taxon>Fungi</taxon>
        <taxon>Dikarya</taxon>
        <taxon>Ascomycota</taxon>
        <taxon>Pezizomycotina</taxon>
        <taxon>Sordariomycetes</taxon>
        <taxon>Xylariomycetidae</taxon>
        <taxon>Amphisphaeriales</taxon>
        <taxon>Apiosporaceae</taxon>
        <taxon>Apiospora</taxon>
    </lineage>
</organism>